<dbReference type="RefSeq" id="WP_191156692.1">
    <property type="nucleotide sequence ID" value="NZ_JACWUN010000013.1"/>
</dbReference>
<protein>
    <submittedName>
        <fullName evidence="1">CopG family transcriptional regulator</fullName>
    </submittedName>
</protein>
<reference evidence="1" key="1">
    <citation type="submission" date="2020-09" db="EMBL/GenBank/DDBJ databases">
        <title>Pelobacter alkaliphilus sp. nov., a novel anaerobic arsenate-reducing bacterium from terrestrial mud volcano.</title>
        <authorList>
            <person name="Khomyakova M.A."/>
            <person name="Merkel A.Y."/>
            <person name="Slobodkin A.I."/>
        </authorList>
    </citation>
    <scope>NUCLEOTIDE SEQUENCE</scope>
    <source>
        <strain evidence="1">M08fum</strain>
    </source>
</reference>
<name>A0A8J6QV57_9BACT</name>
<dbReference type="InterPro" id="IPR013321">
    <property type="entry name" value="Arc_rbn_hlx_hlx"/>
</dbReference>
<dbReference type="EMBL" id="JACWUN010000013">
    <property type="protein sequence ID" value="MBD1401270.1"/>
    <property type="molecule type" value="Genomic_DNA"/>
</dbReference>
<dbReference type="InterPro" id="IPR010985">
    <property type="entry name" value="Ribbon_hlx_hlx"/>
</dbReference>
<dbReference type="SUPFAM" id="SSF47598">
    <property type="entry name" value="Ribbon-helix-helix"/>
    <property type="match status" value="1"/>
</dbReference>
<evidence type="ECO:0000313" key="2">
    <source>
        <dbReference type="Proteomes" id="UP000632828"/>
    </source>
</evidence>
<dbReference type="GO" id="GO:0006355">
    <property type="term" value="P:regulation of DNA-templated transcription"/>
    <property type="evidence" value="ECO:0007669"/>
    <property type="project" value="InterPro"/>
</dbReference>
<evidence type="ECO:0000313" key="1">
    <source>
        <dbReference type="EMBL" id="MBD1401270.1"/>
    </source>
</evidence>
<accession>A0A8J6QV57</accession>
<organism evidence="1 2">
    <name type="scientific">Pelovirga terrestris</name>
    <dbReference type="NCBI Taxonomy" id="2771352"/>
    <lineage>
        <taxon>Bacteria</taxon>
        <taxon>Pseudomonadati</taxon>
        <taxon>Thermodesulfobacteriota</taxon>
        <taxon>Desulfuromonadia</taxon>
        <taxon>Geobacterales</taxon>
        <taxon>Geobacteraceae</taxon>
        <taxon>Pelovirga</taxon>
    </lineage>
</organism>
<gene>
    <name evidence="1" type="ORF">ICT70_11340</name>
</gene>
<proteinExistence type="predicted"/>
<dbReference type="AlphaFoldDB" id="A0A8J6QV57"/>
<dbReference type="Gene3D" id="1.10.1220.10">
    <property type="entry name" value="Met repressor-like"/>
    <property type="match status" value="1"/>
</dbReference>
<keyword evidence="2" id="KW-1185">Reference proteome</keyword>
<dbReference type="Proteomes" id="UP000632828">
    <property type="component" value="Unassembled WGS sequence"/>
</dbReference>
<comment type="caution">
    <text evidence="1">The sequence shown here is derived from an EMBL/GenBank/DDBJ whole genome shotgun (WGS) entry which is preliminary data.</text>
</comment>
<sequence length="94" mass="10276">MPTTTIRMPEALKQRITNAAKRTGTTPHALILKAVVEKAEQEERRAAFEQLADERYAAIVANGETIPWEAMKDCLESRLSGVATATPAPRKLGS</sequence>